<organism evidence="1 2">
    <name type="scientific">Roseicyclus marinus</name>
    <dbReference type="NCBI Taxonomy" id="2161673"/>
    <lineage>
        <taxon>Bacteria</taxon>
        <taxon>Pseudomonadati</taxon>
        <taxon>Pseudomonadota</taxon>
        <taxon>Alphaproteobacteria</taxon>
        <taxon>Rhodobacterales</taxon>
        <taxon>Roseobacteraceae</taxon>
        <taxon>Roseicyclus</taxon>
    </lineage>
</organism>
<dbReference type="Proteomes" id="UP001337723">
    <property type="component" value="Chromosome"/>
</dbReference>
<dbReference type="Pfam" id="PF12261">
    <property type="entry name" value="T_hemolysin"/>
    <property type="match status" value="1"/>
</dbReference>
<evidence type="ECO:0000313" key="2">
    <source>
        <dbReference type="Proteomes" id="UP001337723"/>
    </source>
</evidence>
<accession>A0AA48KJ89</accession>
<evidence type="ECO:0008006" key="3">
    <source>
        <dbReference type="Google" id="ProtNLM"/>
    </source>
</evidence>
<protein>
    <recommendedName>
        <fullName evidence="3">Thermostable hemolysin</fullName>
    </recommendedName>
</protein>
<dbReference type="InterPro" id="IPR022050">
    <property type="entry name" value="T_hemolysin"/>
</dbReference>
<evidence type="ECO:0000313" key="1">
    <source>
        <dbReference type="EMBL" id="BDW85934.1"/>
    </source>
</evidence>
<sequence>MQTLVMEDAGVGADRLYERALDHMSTTYKAVFAAEVTQRPPRLVITMTDDGRIACAAGIRCHADGFFSQHYLDETVSDALTRQASQPVLPQDLLEVGSLACISPFSAYPTLRAVFDWGRARGIGWGLFTATAEIRRLILRARITPVMLARAEAGRVPNADAWGNYYDHDPWVCAFRDPAQVPSTAPHYAEIA</sequence>
<reference evidence="1 2" key="1">
    <citation type="submission" date="2023-01" db="EMBL/GenBank/DDBJ databases">
        <title>Complete genome sequence of Roseicyclus marinus strain Dej080120_10.</title>
        <authorList>
            <person name="Ueki S."/>
            <person name="Maruyama F."/>
        </authorList>
    </citation>
    <scope>NUCLEOTIDE SEQUENCE [LARGE SCALE GENOMIC DNA]</scope>
    <source>
        <strain evidence="1 2">Dej080120_10</strain>
    </source>
</reference>
<dbReference type="EMBL" id="AP027266">
    <property type="protein sequence ID" value="BDW85934.1"/>
    <property type="molecule type" value="Genomic_DNA"/>
</dbReference>
<dbReference type="AlphaFoldDB" id="A0AA48KJ89"/>
<name>A0AA48KJ89_9RHOB</name>
<dbReference type="KEGG" id="rmai:MACH21_21110"/>
<keyword evidence="2" id="KW-1185">Reference proteome</keyword>
<gene>
    <name evidence="1" type="ORF">MACH21_21110</name>
</gene>
<proteinExistence type="predicted"/>